<evidence type="ECO:0000313" key="3">
    <source>
        <dbReference type="EMBL" id="KTB44438.1"/>
    </source>
</evidence>
<protein>
    <submittedName>
        <fullName evidence="3">Uncharacterized protein</fullName>
    </submittedName>
</protein>
<organism evidence="3 4">
    <name type="scientific">Moniliophthora roreri</name>
    <name type="common">Frosty pod rot fungus</name>
    <name type="synonym">Monilia roreri</name>
    <dbReference type="NCBI Taxonomy" id="221103"/>
    <lineage>
        <taxon>Eukaryota</taxon>
        <taxon>Fungi</taxon>
        <taxon>Dikarya</taxon>
        <taxon>Basidiomycota</taxon>
        <taxon>Agaricomycotina</taxon>
        <taxon>Agaricomycetes</taxon>
        <taxon>Agaricomycetidae</taxon>
        <taxon>Agaricales</taxon>
        <taxon>Marasmiineae</taxon>
        <taxon>Marasmiaceae</taxon>
        <taxon>Moniliophthora</taxon>
    </lineage>
</organism>
<keyword evidence="2" id="KW-1133">Transmembrane helix</keyword>
<feature type="transmembrane region" description="Helical" evidence="2">
    <location>
        <begin position="6"/>
        <end position="25"/>
    </location>
</feature>
<dbReference type="eggNOG" id="ENOG502SSCY">
    <property type="taxonomic scope" value="Eukaryota"/>
</dbReference>
<feature type="coiled-coil region" evidence="1">
    <location>
        <begin position="49"/>
        <end position="76"/>
    </location>
</feature>
<proteinExistence type="predicted"/>
<gene>
    <name evidence="3" type="ORF">WG66_2991</name>
</gene>
<name>A0A0W0G7A9_MONRR</name>
<comment type="caution">
    <text evidence="3">The sequence shown here is derived from an EMBL/GenBank/DDBJ whole genome shotgun (WGS) entry which is preliminary data.</text>
</comment>
<keyword evidence="2" id="KW-0812">Transmembrane</keyword>
<reference evidence="3 4" key="1">
    <citation type="submission" date="2015-12" db="EMBL/GenBank/DDBJ databases">
        <title>Draft genome sequence of Moniliophthora roreri, the causal agent of frosty pod rot of cacao.</title>
        <authorList>
            <person name="Aime M.C."/>
            <person name="Diaz-Valderrama J.R."/>
            <person name="Kijpornyongpan T."/>
            <person name="Phillips-Mora W."/>
        </authorList>
    </citation>
    <scope>NUCLEOTIDE SEQUENCE [LARGE SCALE GENOMIC DNA]</scope>
    <source>
        <strain evidence="3 4">MCA 2952</strain>
    </source>
</reference>
<accession>A0A0W0G7A9</accession>
<dbReference type="EMBL" id="LATX01000926">
    <property type="protein sequence ID" value="KTB44438.1"/>
    <property type="molecule type" value="Genomic_DNA"/>
</dbReference>
<evidence type="ECO:0000256" key="2">
    <source>
        <dbReference type="SAM" id="Phobius"/>
    </source>
</evidence>
<sequence length="437" mass="49494">MCSSTLAYYGIGLLGILSIISYFSTTTPWEWLLARRGRAEATEQLLPQIRALREALQQKEDDLAELRKAFAIINGEVQSKQATLDRVMDEVERVRVHSETQLVEARDRNVELGTALHAHTREVSLARDESQRLRIVNEQLQAAVNATFLAERDRLTDDDVVRFVRSLNGEIRRASGLLVDTFMSEIQRPHMEQSKEVHEAMDYTKELLGEKMADMIRNVGHRGHTLLLRISFQASMCAWVEWIITSWAYRGREEENIFQDIYDELREREEQHTSAQWRILTRKYIRQALRGAPQADLSDYFFDAFFNILIAAGLPSADSLVDRLRHLSSTHVAAVIDNAIQLNTAIGDSTTSCELVPIICETGTLFDETSMEDALVTQGATEELREPRADESVLCTTDLGLLKSVKVVGREGEWTHRILLKPKVILHSAFGSASPIS</sequence>
<dbReference type="AlphaFoldDB" id="A0A0W0G7A9"/>
<dbReference type="Proteomes" id="UP000054988">
    <property type="component" value="Unassembled WGS sequence"/>
</dbReference>
<evidence type="ECO:0000256" key="1">
    <source>
        <dbReference type="SAM" id="Coils"/>
    </source>
</evidence>
<keyword evidence="1" id="KW-0175">Coiled coil</keyword>
<evidence type="ECO:0000313" key="4">
    <source>
        <dbReference type="Proteomes" id="UP000054988"/>
    </source>
</evidence>
<keyword evidence="2" id="KW-0472">Membrane</keyword>